<organism evidence="1">
    <name type="scientific">Zea mays</name>
    <name type="common">Maize</name>
    <dbReference type="NCBI Taxonomy" id="4577"/>
    <lineage>
        <taxon>Eukaryota</taxon>
        <taxon>Viridiplantae</taxon>
        <taxon>Streptophyta</taxon>
        <taxon>Embryophyta</taxon>
        <taxon>Tracheophyta</taxon>
        <taxon>Spermatophyta</taxon>
        <taxon>Magnoliopsida</taxon>
        <taxon>Liliopsida</taxon>
        <taxon>Poales</taxon>
        <taxon>Poaceae</taxon>
        <taxon>PACMAD clade</taxon>
        <taxon>Panicoideae</taxon>
        <taxon>Andropogonodae</taxon>
        <taxon>Andropogoneae</taxon>
        <taxon>Tripsacinae</taxon>
        <taxon>Zea</taxon>
    </lineage>
</organism>
<accession>A0A317YCK0</accession>
<reference evidence="1" key="1">
    <citation type="journal article" date="2018" name="Nat. Genet.">
        <title>Extensive intraspecific gene order and gene structural variations between Mo17 and other maize genomes.</title>
        <authorList>
            <person name="Sun S."/>
            <person name="Zhou Y."/>
            <person name="Chen J."/>
            <person name="Shi J."/>
            <person name="Zhao H."/>
            <person name="Zhao H."/>
            <person name="Song W."/>
            <person name="Zhang M."/>
            <person name="Cui Y."/>
            <person name="Dong X."/>
            <person name="Liu H."/>
            <person name="Ma X."/>
            <person name="Jiao Y."/>
            <person name="Wang B."/>
            <person name="Wei X."/>
            <person name="Stein J.C."/>
            <person name="Glaubitz J.C."/>
            <person name="Lu F."/>
            <person name="Yu G."/>
            <person name="Liang C."/>
            <person name="Fengler K."/>
            <person name="Li B."/>
            <person name="Rafalski A."/>
            <person name="Schnable P.S."/>
            <person name="Ware D.H."/>
            <person name="Buckler E.S."/>
            <person name="Lai J."/>
        </authorList>
    </citation>
    <scope>NUCLEOTIDE SEQUENCE [LARGE SCALE GENOMIC DNA]</scope>
    <source>
        <tissue evidence="1">Seedling</tissue>
    </source>
</reference>
<evidence type="ECO:0000313" key="1">
    <source>
        <dbReference type="EMBL" id="PWZ55462.1"/>
    </source>
</evidence>
<dbReference type="EMBL" id="NCVQ01000001">
    <property type="protein sequence ID" value="PWZ55462.1"/>
    <property type="molecule type" value="Genomic_DNA"/>
</dbReference>
<gene>
    <name evidence="1" type="ORF">Zm00014a_032165</name>
</gene>
<dbReference type="Proteomes" id="UP000251960">
    <property type="component" value="Chromosome 1"/>
</dbReference>
<dbReference type="AlphaFoldDB" id="A0A317YCK0"/>
<comment type="caution">
    <text evidence="1">The sequence shown here is derived from an EMBL/GenBank/DDBJ whole genome shotgun (WGS) entry which is preliminary data.</text>
</comment>
<protein>
    <submittedName>
        <fullName evidence="1">Uncharacterized protein</fullName>
    </submittedName>
</protein>
<proteinExistence type="predicted"/>
<name>A0A317YCK0_MAIZE</name>
<sequence>MIGRAHIPLFFFCARRLGWLSVGFPDPLHPDLFLFVQIFCIASKEASPSPPGR</sequence>